<dbReference type="EMBL" id="JBEFKJ010000047">
    <property type="protein sequence ID" value="KAL2036895.1"/>
    <property type="molecule type" value="Genomic_DNA"/>
</dbReference>
<reference evidence="3 4" key="1">
    <citation type="submission" date="2024-09" db="EMBL/GenBank/DDBJ databases">
        <title>Rethinking Asexuality: The Enigmatic Case of Functional Sexual Genes in Lepraria (Stereocaulaceae).</title>
        <authorList>
            <person name="Doellman M."/>
            <person name="Sun Y."/>
            <person name="Barcenas-Pena A."/>
            <person name="Lumbsch H.T."/>
            <person name="Grewe F."/>
        </authorList>
    </citation>
    <scope>NUCLEOTIDE SEQUENCE [LARGE SCALE GENOMIC DNA]</scope>
    <source>
        <strain evidence="3 4">Mercado 3170</strain>
    </source>
</reference>
<proteinExistence type="predicted"/>
<feature type="region of interest" description="Disordered" evidence="1">
    <location>
        <begin position="194"/>
        <end position="277"/>
    </location>
</feature>
<feature type="region of interest" description="Disordered" evidence="1">
    <location>
        <begin position="1"/>
        <end position="55"/>
    </location>
</feature>
<dbReference type="InterPro" id="IPR018306">
    <property type="entry name" value="Phage_T5_Orf172_DNA-bd"/>
</dbReference>
<feature type="domain" description="Bacteriophage T5 Orf172 DNA-binding" evidence="2">
    <location>
        <begin position="364"/>
        <end position="477"/>
    </location>
</feature>
<organism evidence="3 4">
    <name type="scientific">Stereocaulon virgatum</name>
    <dbReference type="NCBI Taxonomy" id="373712"/>
    <lineage>
        <taxon>Eukaryota</taxon>
        <taxon>Fungi</taxon>
        <taxon>Dikarya</taxon>
        <taxon>Ascomycota</taxon>
        <taxon>Pezizomycotina</taxon>
        <taxon>Lecanoromycetes</taxon>
        <taxon>OSLEUM clade</taxon>
        <taxon>Lecanoromycetidae</taxon>
        <taxon>Lecanorales</taxon>
        <taxon>Lecanorineae</taxon>
        <taxon>Stereocaulaceae</taxon>
        <taxon>Stereocaulon</taxon>
    </lineage>
</organism>
<dbReference type="PANTHER" id="PTHR28094:SF2">
    <property type="entry name" value="BACTERIOPHAGE T5 ORF172 DNA-BINDING DOMAIN-CONTAINING PROTEIN"/>
    <property type="match status" value="1"/>
</dbReference>
<accession>A0ABR3ZUU0</accession>
<dbReference type="Pfam" id="PF10544">
    <property type="entry name" value="T5orf172"/>
    <property type="match status" value="1"/>
</dbReference>
<evidence type="ECO:0000259" key="2">
    <source>
        <dbReference type="SMART" id="SM00974"/>
    </source>
</evidence>
<feature type="compositionally biased region" description="Polar residues" evidence="1">
    <location>
        <begin position="326"/>
        <end position="342"/>
    </location>
</feature>
<dbReference type="SMART" id="SM00974">
    <property type="entry name" value="T5orf172"/>
    <property type="match status" value="1"/>
</dbReference>
<evidence type="ECO:0000256" key="1">
    <source>
        <dbReference type="SAM" id="MobiDB-lite"/>
    </source>
</evidence>
<evidence type="ECO:0000313" key="4">
    <source>
        <dbReference type="Proteomes" id="UP001590950"/>
    </source>
</evidence>
<protein>
    <recommendedName>
        <fullName evidence="2">Bacteriophage T5 Orf172 DNA-binding domain-containing protein</fullName>
    </recommendedName>
</protein>
<feature type="region of interest" description="Disordered" evidence="1">
    <location>
        <begin position="326"/>
        <end position="348"/>
    </location>
</feature>
<feature type="compositionally biased region" description="Basic residues" evidence="1">
    <location>
        <begin position="127"/>
        <end position="141"/>
    </location>
</feature>
<dbReference type="Proteomes" id="UP001590950">
    <property type="component" value="Unassembled WGS sequence"/>
</dbReference>
<gene>
    <name evidence="3" type="ORF">N7G274_010319</name>
</gene>
<evidence type="ECO:0000313" key="3">
    <source>
        <dbReference type="EMBL" id="KAL2036895.1"/>
    </source>
</evidence>
<sequence length="487" mass="53784">MPFVPHTPESFLPRTDSKNPATTCKGITATGRPCRRPLGCSPQASPTPTRRSKNGVVAVLPPDGEDHDGAAAFFCWQHQEQAKKLADTAQNGRRADIVPLQQRTSIDTLAERLGVLDVEEGVGLEQKKHRSQHARPARKKTLPQNWQDMDGPLLAVPNEKQQARQREKRKQGSRAKSYSILSIFNCVRPADGELAPPSRVRKHHEHDQQSLNGKARLPASAPLVGRTESQTQQDSLTTVEVSTSGSPVFHHTSQPGRTTADNERPAFPRDPPSQTQNLLSLIPKSLSPQTTSALLVELAKPVSPYDEEGYIYMFWLTDGAANAPDSGTASSLLADTGPSTPSGRHGSDVLQTYAAHSGKSPNSKSKTILLKIGRSSNIQRRMNEWTRQCGYNLSLIRFYPYMPTAHSRPKTSMAPASPSSPQKVFYAHKVERLIHLELAEQNFKRNCESCGKGHREWFEVDSSREGIRKVDEVVRRWVGWGLRAGAA</sequence>
<feature type="region of interest" description="Disordered" evidence="1">
    <location>
        <begin position="126"/>
        <end position="176"/>
    </location>
</feature>
<feature type="compositionally biased region" description="Polar residues" evidence="1">
    <location>
        <begin position="227"/>
        <end position="259"/>
    </location>
</feature>
<keyword evidence="4" id="KW-1185">Reference proteome</keyword>
<comment type="caution">
    <text evidence="3">The sequence shown here is derived from an EMBL/GenBank/DDBJ whole genome shotgun (WGS) entry which is preliminary data.</text>
</comment>
<dbReference type="InterPro" id="IPR053006">
    <property type="entry name" value="Meiosis_regulatory"/>
</dbReference>
<name>A0ABR3ZUU0_9LECA</name>
<dbReference type="PANTHER" id="PTHR28094">
    <property type="entry name" value="MEIOTICALLY UP-REGULATED GENE 113 PROTEIN"/>
    <property type="match status" value="1"/>
</dbReference>